<sequence>RPLLDIDPPISVLNPNRPYNRPAENLRSHQVRWAYFLEGTSRHPISRWTRAQCFPKDSTLLTSHTYQTSLGEHSYSRLSDGVKYYFVDYGISSEFPLDSDSASRLAVGRLERDQEPPKLSDTVPYDPFKLDIFVVANNLRREYYEVWVPTDRLRVS</sequence>
<gene>
    <name evidence="1" type="ORF">FA95DRAFT_1682258</name>
</gene>
<comment type="caution">
    <text evidence="1">The sequence shown here is derived from an EMBL/GenBank/DDBJ whole genome shotgun (WGS) entry which is preliminary data.</text>
</comment>
<evidence type="ECO:0000313" key="2">
    <source>
        <dbReference type="Proteomes" id="UP000814033"/>
    </source>
</evidence>
<reference evidence="1" key="2">
    <citation type="journal article" date="2022" name="New Phytol.">
        <title>Evolutionary transition to the ectomycorrhizal habit in the genomes of a hyperdiverse lineage of mushroom-forming fungi.</title>
        <authorList>
            <person name="Looney B."/>
            <person name="Miyauchi S."/>
            <person name="Morin E."/>
            <person name="Drula E."/>
            <person name="Courty P.E."/>
            <person name="Kohler A."/>
            <person name="Kuo A."/>
            <person name="LaButti K."/>
            <person name="Pangilinan J."/>
            <person name="Lipzen A."/>
            <person name="Riley R."/>
            <person name="Andreopoulos W."/>
            <person name="He G."/>
            <person name="Johnson J."/>
            <person name="Nolan M."/>
            <person name="Tritt A."/>
            <person name="Barry K.W."/>
            <person name="Grigoriev I.V."/>
            <person name="Nagy L.G."/>
            <person name="Hibbett D."/>
            <person name="Henrissat B."/>
            <person name="Matheny P.B."/>
            <person name="Labbe J."/>
            <person name="Martin F.M."/>
        </authorList>
    </citation>
    <scope>NUCLEOTIDE SEQUENCE</scope>
    <source>
        <strain evidence="1">FP105234-sp</strain>
    </source>
</reference>
<organism evidence="1 2">
    <name type="scientific">Auriscalpium vulgare</name>
    <dbReference type="NCBI Taxonomy" id="40419"/>
    <lineage>
        <taxon>Eukaryota</taxon>
        <taxon>Fungi</taxon>
        <taxon>Dikarya</taxon>
        <taxon>Basidiomycota</taxon>
        <taxon>Agaricomycotina</taxon>
        <taxon>Agaricomycetes</taxon>
        <taxon>Russulales</taxon>
        <taxon>Auriscalpiaceae</taxon>
        <taxon>Auriscalpium</taxon>
    </lineage>
</organism>
<keyword evidence="2" id="KW-1185">Reference proteome</keyword>
<evidence type="ECO:0000313" key="1">
    <source>
        <dbReference type="EMBL" id="KAI0042862.1"/>
    </source>
</evidence>
<dbReference type="Proteomes" id="UP000814033">
    <property type="component" value="Unassembled WGS sequence"/>
</dbReference>
<feature type="non-terminal residue" evidence="1">
    <location>
        <position position="1"/>
    </location>
</feature>
<reference evidence="1" key="1">
    <citation type="submission" date="2021-02" db="EMBL/GenBank/DDBJ databases">
        <authorList>
            <consortium name="DOE Joint Genome Institute"/>
            <person name="Ahrendt S."/>
            <person name="Looney B.P."/>
            <person name="Miyauchi S."/>
            <person name="Morin E."/>
            <person name="Drula E."/>
            <person name="Courty P.E."/>
            <person name="Chicoki N."/>
            <person name="Fauchery L."/>
            <person name="Kohler A."/>
            <person name="Kuo A."/>
            <person name="Labutti K."/>
            <person name="Pangilinan J."/>
            <person name="Lipzen A."/>
            <person name="Riley R."/>
            <person name="Andreopoulos W."/>
            <person name="He G."/>
            <person name="Johnson J."/>
            <person name="Barry K.W."/>
            <person name="Grigoriev I.V."/>
            <person name="Nagy L."/>
            <person name="Hibbett D."/>
            <person name="Henrissat B."/>
            <person name="Matheny P.B."/>
            <person name="Labbe J."/>
            <person name="Martin F."/>
        </authorList>
    </citation>
    <scope>NUCLEOTIDE SEQUENCE</scope>
    <source>
        <strain evidence="1">FP105234-sp</strain>
    </source>
</reference>
<dbReference type="EMBL" id="MU276044">
    <property type="protein sequence ID" value="KAI0042862.1"/>
    <property type="molecule type" value="Genomic_DNA"/>
</dbReference>
<name>A0ACB8RFS1_9AGAM</name>
<proteinExistence type="predicted"/>
<protein>
    <submittedName>
        <fullName evidence="1">Uncharacterized protein</fullName>
    </submittedName>
</protein>
<accession>A0ACB8RFS1</accession>